<dbReference type="Gene3D" id="2.60.40.10">
    <property type="entry name" value="Immunoglobulins"/>
    <property type="match status" value="2"/>
</dbReference>
<dbReference type="InterPro" id="IPR032179">
    <property type="entry name" value="Cry22Aa_Ig-like"/>
</dbReference>
<dbReference type="Pfam" id="PF16403">
    <property type="entry name" value="Bact_surface_Ig-like"/>
    <property type="match status" value="1"/>
</dbReference>
<dbReference type="EMBL" id="BSDZ01000020">
    <property type="protein sequence ID" value="GLI64586.1"/>
    <property type="molecule type" value="Genomic_DNA"/>
</dbReference>
<evidence type="ECO:0000259" key="2">
    <source>
        <dbReference type="Pfam" id="PF16403"/>
    </source>
</evidence>
<protein>
    <recommendedName>
        <fullName evidence="2">Pesticidal crystal protein Cry22Aa Ig-like domain-containing protein</fullName>
    </recommendedName>
</protein>
<dbReference type="InterPro" id="IPR013783">
    <property type="entry name" value="Ig-like_fold"/>
</dbReference>
<proteinExistence type="predicted"/>
<feature type="compositionally biased region" description="Gly residues" evidence="1">
    <location>
        <begin position="345"/>
        <end position="369"/>
    </location>
</feature>
<sequence>LITLLDPPKPFRPGTDYAAKSGSAIVRGRITYVLVNTAFTDPGATAIDNVDGDVRASLARSLPSEGQLNTRVPRGESNPYLITYIATDSAGNRAVAFRRVYVLCPDGERVCSPDETEDGLAACSTAGICGLQALGNVDITTTTSSLSTSSTSSVVSSKSTTSSSTSANTSSSSTTTATAASSKINTPPVLVLKGNPLIAIVEGQYSTYAPCTQQSGLGDLCDPGVTATDAEDGNLGPLVGVCGGPTGGGSLAACGIDTGAAGTYTINFTVVDSAGAAAFVTRVLRVCPSGEVVCEADLTCSSDGVCSGLSSLTGTYGSSSSGGASSVPEIPGFSSSLGQSASGSTGSGSAGTGSTGSGSTGSGSTGSGSGSSSQTTSSSNVVAADSPSLVLLESDAVRGTSVQLPRGVPYGLCGQGRWSSPGVLCDPGIAASDRLGNNITEQVYVCPPSRCVTNGVACSGHEFWKKGIEGCLDPNATVGTVQDILFVVFDRWAKVQRVTATRQITIISPCAEGENYCEDEGICSQISCEAR</sequence>
<feature type="region of interest" description="Disordered" evidence="1">
    <location>
        <begin position="317"/>
        <end position="380"/>
    </location>
</feature>
<keyword evidence="4" id="KW-1185">Reference proteome</keyword>
<feature type="compositionally biased region" description="Low complexity" evidence="1">
    <location>
        <begin position="317"/>
        <end position="326"/>
    </location>
</feature>
<name>A0ABQ5S4G2_9CHLO</name>
<dbReference type="Proteomes" id="UP001165090">
    <property type="component" value="Unassembled WGS sequence"/>
</dbReference>
<feature type="domain" description="Pesticidal crystal protein Cry22Aa Ig-like" evidence="2">
    <location>
        <begin position="32"/>
        <end position="102"/>
    </location>
</feature>
<comment type="caution">
    <text evidence="3">The sequence shown here is derived from an EMBL/GenBank/DDBJ whole genome shotgun (WGS) entry which is preliminary data.</text>
</comment>
<reference evidence="3 4" key="1">
    <citation type="journal article" date="2023" name="IScience">
        <title>Expanded male sex-determining region conserved during the evolution of homothallism in the green alga Volvox.</title>
        <authorList>
            <person name="Yamamoto K."/>
            <person name="Matsuzaki R."/>
            <person name="Mahakham W."/>
            <person name="Heman W."/>
            <person name="Sekimoto H."/>
            <person name="Kawachi M."/>
            <person name="Minakuchi Y."/>
            <person name="Toyoda A."/>
            <person name="Nozaki H."/>
        </authorList>
    </citation>
    <scope>NUCLEOTIDE SEQUENCE [LARGE SCALE GENOMIC DNA]</scope>
    <source>
        <strain evidence="3 4">NIES-4468</strain>
    </source>
</reference>
<feature type="non-terminal residue" evidence="3">
    <location>
        <position position="1"/>
    </location>
</feature>
<accession>A0ABQ5S4G2</accession>
<feature type="compositionally biased region" description="Low complexity" evidence="1">
    <location>
        <begin position="334"/>
        <end position="344"/>
    </location>
</feature>
<feature type="region of interest" description="Disordered" evidence="1">
    <location>
        <begin position="142"/>
        <end position="179"/>
    </location>
</feature>
<feature type="compositionally biased region" description="Low complexity" evidence="1">
    <location>
        <begin position="370"/>
        <end position="379"/>
    </location>
</feature>
<evidence type="ECO:0000256" key="1">
    <source>
        <dbReference type="SAM" id="MobiDB-lite"/>
    </source>
</evidence>
<evidence type="ECO:0000313" key="4">
    <source>
        <dbReference type="Proteomes" id="UP001165090"/>
    </source>
</evidence>
<feature type="non-terminal residue" evidence="3">
    <location>
        <position position="531"/>
    </location>
</feature>
<organism evidence="3 4">
    <name type="scientific">Volvox africanus</name>
    <dbReference type="NCBI Taxonomy" id="51714"/>
    <lineage>
        <taxon>Eukaryota</taxon>
        <taxon>Viridiplantae</taxon>
        <taxon>Chlorophyta</taxon>
        <taxon>core chlorophytes</taxon>
        <taxon>Chlorophyceae</taxon>
        <taxon>CS clade</taxon>
        <taxon>Chlamydomonadales</taxon>
        <taxon>Volvocaceae</taxon>
        <taxon>Volvox</taxon>
    </lineage>
</organism>
<gene>
    <name evidence="3" type="ORF">VaNZ11_007845</name>
</gene>
<evidence type="ECO:0000313" key="3">
    <source>
        <dbReference type="EMBL" id="GLI64586.1"/>
    </source>
</evidence>